<dbReference type="SMART" id="SM00530">
    <property type="entry name" value="HTH_XRE"/>
    <property type="match status" value="1"/>
</dbReference>
<dbReference type="InterPro" id="IPR010982">
    <property type="entry name" value="Lambda_DNA-bd_dom_sf"/>
</dbReference>
<dbReference type="Proteomes" id="UP000269903">
    <property type="component" value="Chromosome"/>
</dbReference>
<dbReference type="AlphaFoldDB" id="A0A2X3SP96"/>
<dbReference type="SUPFAM" id="SSF47413">
    <property type="entry name" value="lambda repressor-like DNA-binding domains"/>
    <property type="match status" value="1"/>
</dbReference>
<evidence type="ECO:0000313" key="1">
    <source>
        <dbReference type="EMBL" id="VEF05168.1"/>
    </source>
</evidence>
<dbReference type="PROSITE" id="PS50943">
    <property type="entry name" value="HTH_CROC1"/>
    <property type="match status" value="1"/>
</dbReference>
<dbReference type="RefSeq" id="WP_111690337.1">
    <property type="nucleotide sequence ID" value="NZ_CP133952.1"/>
</dbReference>
<organism evidence="1 2">
    <name type="scientific">Streptococcus equi subsp. zooepidemicus</name>
    <dbReference type="NCBI Taxonomy" id="40041"/>
    <lineage>
        <taxon>Bacteria</taxon>
        <taxon>Bacillati</taxon>
        <taxon>Bacillota</taxon>
        <taxon>Bacilli</taxon>
        <taxon>Lactobacillales</taxon>
        <taxon>Streptococcaceae</taxon>
        <taxon>Streptococcus</taxon>
    </lineage>
</organism>
<proteinExistence type="predicted"/>
<sequence length="284" mass="33671">MRWDFGAVYKEIRENKGLSQQAVVGEVISRQTLISFEKGESTPRYETMMFLLRQIDMTFGEFEYICNGYHPNQRQEILKDITDVIRSGTPEDFKATIKKCDDYLSTRHDFPIKRYSKLLKTAFHIKSNGFSNIPEEIHKLTAELWRDLAQQDVWYESDLRILNAILYHFPIENIHHIVNSILDTFERYKHYMPIKDKQLTILENLTTLYLHHGKIKDCIPVLNVIVKEARKGKKYDIVAFYQVRLGICTKNQKLMDKGLQMLEWIEEEELLHIAKLEMKHFLNL</sequence>
<name>A0A2X3SP96_STRSZ</name>
<dbReference type="Gene3D" id="1.25.40.10">
    <property type="entry name" value="Tetratricopeptide repeat domain"/>
    <property type="match status" value="1"/>
</dbReference>
<dbReference type="EMBL" id="LR134317">
    <property type="protein sequence ID" value="VEF05168.1"/>
    <property type="molecule type" value="Genomic_DNA"/>
</dbReference>
<dbReference type="PANTHER" id="PTHR37038:SF13">
    <property type="entry name" value="HTH CRO_C1-TYPE DOMAIN-CONTAINING PROTEIN"/>
    <property type="match status" value="1"/>
</dbReference>
<dbReference type="Pfam" id="PF01381">
    <property type="entry name" value="HTH_3"/>
    <property type="match status" value="1"/>
</dbReference>
<dbReference type="InterPro" id="IPR001387">
    <property type="entry name" value="Cro/C1-type_HTH"/>
</dbReference>
<dbReference type="InterPro" id="IPR011990">
    <property type="entry name" value="TPR-like_helical_dom_sf"/>
</dbReference>
<dbReference type="CDD" id="cd00093">
    <property type="entry name" value="HTH_XRE"/>
    <property type="match status" value="1"/>
</dbReference>
<dbReference type="InterPro" id="IPR053163">
    <property type="entry name" value="HTH-type_regulator_Rgg"/>
</dbReference>
<protein>
    <submittedName>
        <fullName evidence="1">Transcriptional regulator</fullName>
    </submittedName>
</protein>
<dbReference type="PANTHER" id="PTHR37038">
    <property type="entry name" value="TRANSCRIPTIONAL REGULATOR-RELATED"/>
    <property type="match status" value="1"/>
</dbReference>
<reference evidence="1 2" key="1">
    <citation type="submission" date="2018-12" db="EMBL/GenBank/DDBJ databases">
        <authorList>
            <consortium name="Pathogen Informatics"/>
        </authorList>
    </citation>
    <scope>NUCLEOTIDE SEQUENCE [LARGE SCALE GENOMIC DNA]</scope>
    <source>
        <strain evidence="1 2">NCTC6180</strain>
    </source>
</reference>
<evidence type="ECO:0000313" key="2">
    <source>
        <dbReference type="Proteomes" id="UP000269903"/>
    </source>
</evidence>
<gene>
    <name evidence="1" type="ORF">NCTC6180_00211</name>
</gene>
<dbReference type="GO" id="GO:0003677">
    <property type="term" value="F:DNA binding"/>
    <property type="evidence" value="ECO:0007669"/>
    <property type="project" value="InterPro"/>
</dbReference>
<accession>A0A2X3SP96</accession>